<dbReference type="InterPro" id="IPR018060">
    <property type="entry name" value="HTH_AraC"/>
</dbReference>
<keyword evidence="1" id="KW-0805">Transcription regulation</keyword>
<dbReference type="PRINTS" id="PR00032">
    <property type="entry name" value="HTHARAC"/>
</dbReference>
<comment type="caution">
    <text evidence="5">The sequence shown here is derived from an EMBL/GenBank/DDBJ whole genome shotgun (WGS) entry which is preliminary data.</text>
</comment>
<reference evidence="5" key="2">
    <citation type="submission" date="2020-09" db="EMBL/GenBank/DDBJ databases">
        <authorList>
            <person name="Sun Q."/>
            <person name="Kim S."/>
        </authorList>
    </citation>
    <scope>NUCLEOTIDE SEQUENCE</scope>
    <source>
        <strain evidence="5">KCTC 12988</strain>
    </source>
</reference>
<keyword evidence="6" id="KW-1185">Reference proteome</keyword>
<name>A0A918WL68_9BACT</name>
<dbReference type="PANTHER" id="PTHR43280">
    <property type="entry name" value="ARAC-FAMILY TRANSCRIPTIONAL REGULATOR"/>
    <property type="match status" value="1"/>
</dbReference>
<proteinExistence type="predicted"/>
<feature type="domain" description="HTH araC/xylS-type" evidence="4">
    <location>
        <begin position="220"/>
        <end position="318"/>
    </location>
</feature>
<dbReference type="EMBL" id="BMXI01000007">
    <property type="protein sequence ID" value="GHC53117.1"/>
    <property type="molecule type" value="Genomic_DNA"/>
</dbReference>
<dbReference type="Pfam" id="PF12833">
    <property type="entry name" value="HTH_18"/>
    <property type="match status" value="1"/>
</dbReference>
<evidence type="ECO:0000313" key="6">
    <source>
        <dbReference type="Proteomes" id="UP000644507"/>
    </source>
</evidence>
<sequence length="322" mass="35956">MQGDSFLLRPTALHPMNTTTNAAIHETALLFRHQKLVERLQGAAFFQSYSEVFQQMTGLPLELHPVADQRVQVCGGSVNQNRFCHLVNRGEGGCAQCLMSQRCLGQGEARSRVQSISCFAGLQETAVPLVYDGRVIAQLKTGQIFHEQATEAEWNNVQNLLQMDPAESKELEEAYLATPVMEKGKYRAMVTLLAAFSLQLGKLLNRLALEIENEEGNLVARAKNLIEEHLTESLALDDLAENLGVSPFHLCRKFKEGTGETLTLYLTSRRVELAKEALLKGESRITDIAYEVGFQSLSQFNRSFHKITGMNPTEFRRQEVAA</sequence>
<dbReference type="GO" id="GO:0043565">
    <property type="term" value="F:sequence-specific DNA binding"/>
    <property type="evidence" value="ECO:0007669"/>
    <property type="project" value="InterPro"/>
</dbReference>
<evidence type="ECO:0000256" key="3">
    <source>
        <dbReference type="ARBA" id="ARBA00023163"/>
    </source>
</evidence>
<protein>
    <recommendedName>
        <fullName evidence="4">HTH araC/xylS-type domain-containing protein</fullName>
    </recommendedName>
</protein>
<dbReference type="SMART" id="SM00342">
    <property type="entry name" value="HTH_ARAC"/>
    <property type="match status" value="1"/>
</dbReference>
<gene>
    <name evidence="5" type="ORF">GCM10007100_19430</name>
</gene>
<dbReference type="InterPro" id="IPR009057">
    <property type="entry name" value="Homeodomain-like_sf"/>
</dbReference>
<reference evidence="5" key="1">
    <citation type="journal article" date="2014" name="Int. J. Syst. Evol. Microbiol.">
        <title>Complete genome sequence of Corynebacterium casei LMG S-19264T (=DSM 44701T), isolated from a smear-ripened cheese.</title>
        <authorList>
            <consortium name="US DOE Joint Genome Institute (JGI-PGF)"/>
            <person name="Walter F."/>
            <person name="Albersmeier A."/>
            <person name="Kalinowski J."/>
            <person name="Ruckert C."/>
        </authorList>
    </citation>
    <scope>NUCLEOTIDE SEQUENCE</scope>
    <source>
        <strain evidence="5">KCTC 12988</strain>
    </source>
</reference>
<evidence type="ECO:0000313" key="5">
    <source>
        <dbReference type="EMBL" id="GHC53117.1"/>
    </source>
</evidence>
<evidence type="ECO:0000259" key="4">
    <source>
        <dbReference type="PROSITE" id="PS01124"/>
    </source>
</evidence>
<dbReference type="GO" id="GO:0003700">
    <property type="term" value="F:DNA-binding transcription factor activity"/>
    <property type="evidence" value="ECO:0007669"/>
    <property type="project" value="InterPro"/>
</dbReference>
<dbReference type="Gene3D" id="1.10.10.60">
    <property type="entry name" value="Homeodomain-like"/>
    <property type="match status" value="2"/>
</dbReference>
<dbReference type="InterPro" id="IPR020449">
    <property type="entry name" value="Tscrpt_reg_AraC-type_HTH"/>
</dbReference>
<evidence type="ECO:0000256" key="2">
    <source>
        <dbReference type="ARBA" id="ARBA00023125"/>
    </source>
</evidence>
<dbReference type="PROSITE" id="PS01124">
    <property type="entry name" value="HTH_ARAC_FAMILY_2"/>
    <property type="match status" value="1"/>
</dbReference>
<organism evidence="5 6">
    <name type="scientific">Roseibacillus persicicus</name>
    <dbReference type="NCBI Taxonomy" id="454148"/>
    <lineage>
        <taxon>Bacteria</taxon>
        <taxon>Pseudomonadati</taxon>
        <taxon>Verrucomicrobiota</taxon>
        <taxon>Verrucomicrobiia</taxon>
        <taxon>Verrucomicrobiales</taxon>
        <taxon>Verrucomicrobiaceae</taxon>
        <taxon>Roseibacillus</taxon>
    </lineage>
</organism>
<dbReference type="SUPFAM" id="SSF46689">
    <property type="entry name" value="Homeodomain-like"/>
    <property type="match status" value="2"/>
</dbReference>
<keyword evidence="2" id="KW-0238">DNA-binding</keyword>
<keyword evidence="3" id="KW-0804">Transcription</keyword>
<accession>A0A918WL68</accession>
<dbReference type="Pfam" id="PF10114">
    <property type="entry name" value="PocR"/>
    <property type="match status" value="1"/>
</dbReference>
<dbReference type="InterPro" id="IPR018771">
    <property type="entry name" value="PocR_dom"/>
</dbReference>
<dbReference type="Proteomes" id="UP000644507">
    <property type="component" value="Unassembled WGS sequence"/>
</dbReference>
<dbReference type="AlphaFoldDB" id="A0A918WL68"/>
<dbReference type="PANTHER" id="PTHR43280:SF2">
    <property type="entry name" value="HTH-TYPE TRANSCRIPTIONAL REGULATOR EXSA"/>
    <property type="match status" value="1"/>
</dbReference>
<evidence type="ECO:0000256" key="1">
    <source>
        <dbReference type="ARBA" id="ARBA00023015"/>
    </source>
</evidence>